<keyword evidence="7" id="KW-1185">Reference proteome</keyword>
<dbReference type="InterPro" id="IPR014757">
    <property type="entry name" value="Tscrpt_reg_IclR_C"/>
</dbReference>
<dbReference type="PROSITE" id="PS51077">
    <property type="entry name" value="HTH_ICLR"/>
    <property type="match status" value="1"/>
</dbReference>
<evidence type="ECO:0000259" key="4">
    <source>
        <dbReference type="PROSITE" id="PS51077"/>
    </source>
</evidence>
<comment type="caution">
    <text evidence="6">The sequence shown here is derived from an EMBL/GenBank/DDBJ whole genome shotgun (WGS) entry which is preliminary data.</text>
</comment>
<dbReference type="EMBL" id="SNWD01000001">
    <property type="protein sequence ID" value="TDN86968.1"/>
    <property type="molecule type" value="Genomic_DNA"/>
</dbReference>
<evidence type="ECO:0000256" key="2">
    <source>
        <dbReference type="ARBA" id="ARBA00023125"/>
    </source>
</evidence>
<dbReference type="RefSeq" id="WP_133494108.1">
    <property type="nucleotide sequence ID" value="NZ_BMLU01000001.1"/>
</dbReference>
<feature type="domain" description="HTH iclR-type" evidence="4">
    <location>
        <begin position="18"/>
        <end position="80"/>
    </location>
</feature>
<evidence type="ECO:0000259" key="5">
    <source>
        <dbReference type="PROSITE" id="PS51078"/>
    </source>
</evidence>
<feature type="domain" description="IclR-ED" evidence="5">
    <location>
        <begin position="81"/>
        <end position="263"/>
    </location>
</feature>
<keyword evidence="2" id="KW-0238">DNA-binding</keyword>
<dbReference type="Gene3D" id="3.30.450.40">
    <property type="match status" value="1"/>
</dbReference>
<dbReference type="PROSITE" id="PS51078">
    <property type="entry name" value="ICLR_ED"/>
    <property type="match status" value="1"/>
</dbReference>
<evidence type="ECO:0000313" key="6">
    <source>
        <dbReference type="EMBL" id="TDN86968.1"/>
    </source>
</evidence>
<organism evidence="6 7">
    <name type="scientific">Stakelama pacifica</name>
    <dbReference type="NCBI Taxonomy" id="517720"/>
    <lineage>
        <taxon>Bacteria</taxon>
        <taxon>Pseudomonadati</taxon>
        <taxon>Pseudomonadota</taxon>
        <taxon>Alphaproteobacteria</taxon>
        <taxon>Sphingomonadales</taxon>
        <taxon>Sphingomonadaceae</taxon>
        <taxon>Stakelama</taxon>
    </lineage>
</organism>
<dbReference type="SUPFAM" id="SSF46785">
    <property type="entry name" value="Winged helix' DNA-binding domain"/>
    <property type="match status" value="1"/>
</dbReference>
<dbReference type="InterPro" id="IPR029016">
    <property type="entry name" value="GAF-like_dom_sf"/>
</dbReference>
<dbReference type="SUPFAM" id="SSF55781">
    <property type="entry name" value="GAF domain-like"/>
    <property type="match status" value="1"/>
</dbReference>
<proteinExistence type="predicted"/>
<dbReference type="Pfam" id="PF01614">
    <property type="entry name" value="IclR_C"/>
    <property type="match status" value="1"/>
</dbReference>
<dbReference type="GO" id="GO:0045892">
    <property type="term" value="P:negative regulation of DNA-templated transcription"/>
    <property type="evidence" value="ECO:0007669"/>
    <property type="project" value="TreeGrafter"/>
</dbReference>
<evidence type="ECO:0000256" key="1">
    <source>
        <dbReference type="ARBA" id="ARBA00023015"/>
    </source>
</evidence>
<dbReference type="InterPro" id="IPR036390">
    <property type="entry name" value="WH_DNA-bd_sf"/>
</dbReference>
<reference evidence="6 7" key="1">
    <citation type="submission" date="2019-03" db="EMBL/GenBank/DDBJ databases">
        <title>Genomic Encyclopedia of Type Strains, Phase IV (KMG-IV): sequencing the most valuable type-strain genomes for metagenomic binning, comparative biology and taxonomic classification.</title>
        <authorList>
            <person name="Goeker M."/>
        </authorList>
    </citation>
    <scope>NUCLEOTIDE SEQUENCE [LARGE SCALE GENOMIC DNA]</scope>
    <source>
        <strain evidence="6 7">DSM 25059</strain>
    </source>
</reference>
<dbReference type="Proteomes" id="UP000295493">
    <property type="component" value="Unassembled WGS sequence"/>
</dbReference>
<dbReference type="GO" id="GO:0003700">
    <property type="term" value="F:DNA-binding transcription factor activity"/>
    <property type="evidence" value="ECO:0007669"/>
    <property type="project" value="TreeGrafter"/>
</dbReference>
<dbReference type="Gene3D" id="1.10.10.10">
    <property type="entry name" value="Winged helix-like DNA-binding domain superfamily/Winged helix DNA-binding domain"/>
    <property type="match status" value="1"/>
</dbReference>
<dbReference type="PANTHER" id="PTHR30136">
    <property type="entry name" value="HELIX-TURN-HELIX TRANSCRIPTIONAL REGULATOR, ICLR FAMILY"/>
    <property type="match status" value="1"/>
</dbReference>
<dbReference type="OrthoDB" id="9807558at2"/>
<dbReference type="PANTHER" id="PTHR30136:SF33">
    <property type="entry name" value="TRANSCRIPTIONAL REGULATORY PROTEIN"/>
    <property type="match status" value="1"/>
</dbReference>
<dbReference type="GO" id="GO:0003677">
    <property type="term" value="F:DNA binding"/>
    <property type="evidence" value="ECO:0007669"/>
    <property type="project" value="UniProtKB-KW"/>
</dbReference>
<evidence type="ECO:0000256" key="3">
    <source>
        <dbReference type="ARBA" id="ARBA00023163"/>
    </source>
</evidence>
<dbReference type="InterPro" id="IPR036388">
    <property type="entry name" value="WH-like_DNA-bd_sf"/>
</dbReference>
<dbReference type="AlphaFoldDB" id="A0A4V3BUK5"/>
<sequence length="263" mass="28996">MRPRKERAEGDGKDRDFVVALARGLEILRAFRREGEALGNGDFAMRTGLSKSTVSRLTYTLHKLDYLSWNPDTARYQLAPPVLSLGFSCLAGMPLRQIARPYMQELADHTGMPVALASPDRLTMVYLERCRGENTVTLAIEVGAHIKMATTAVGRAYLSVIPPEQRAALFEQLGQHEGAAWAEVRRGIEAAIECYQERGYCMSLTEWKPDVNAVAVALAPRDGSPAMAFNCGGPSQNLTRDRIESDVAPRLVELVRRVSAIAH</sequence>
<evidence type="ECO:0000313" key="7">
    <source>
        <dbReference type="Proteomes" id="UP000295493"/>
    </source>
</evidence>
<keyword evidence="1" id="KW-0805">Transcription regulation</keyword>
<dbReference type="InterPro" id="IPR050707">
    <property type="entry name" value="HTH_MetabolicPath_Reg"/>
</dbReference>
<dbReference type="Pfam" id="PF09339">
    <property type="entry name" value="HTH_IclR"/>
    <property type="match status" value="1"/>
</dbReference>
<accession>A0A4V3BUK5</accession>
<name>A0A4V3BUK5_9SPHN</name>
<keyword evidence="3" id="KW-0804">Transcription</keyword>
<dbReference type="SMART" id="SM00346">
    <property type="entry name" value="HTH_ICLR"/>
    <property type="match status" value="1"/>
</dbReference>
<protein>
    <submittedName>
        <fullName evidence="6">IclR family transcriptional regulator</fullName>
    </submittedName>
</protein>
<gene>
    <name evidence="6" type="ORF">EV664_101547</name>
</gene>
<dbReference type="InterPro" id="IPR005471">
    <property type="entry name" value="Tscrpt_reg_IclR_N"/>
</dbReference>